<reference evidence="1 2" key="1">
    <citation type="submission" date="2019-08" db="EMBL/GenBank/DDBJ databases">
        <title>Archangium and Cystobacter genomes.</title>
        <authorList>
            <person name="Chen I.-C.K."/>
            <person name="Wielgoss S."/>
        </authorList>
    </citation>
    <scope>NUCLEOTIDE SEQUENCE [LARGE SCALE GENOMIC DNA]</scope>
    <source>
        <strain evidence="1 2">Cbm 6</strain>
    </source>
</reference>
<name>A0ABY9XAI1_9BACT</name>
<evidence type="ECO:0000313" key="1">
    <source>
        <dbReference type="EMBL" id="WNG52400.1"/>
    </source>
</evidence>
<protein>
    <submittedName>
        <fullName evidence="1">Helix-turn-helix domain-containing protein</fullName>
    </submittedName>
</protein>
<gene>
    <name evidence="1" type="ORF">F0U60_15080</name>
</gene>
<accession>A0ABY9XAI1</accession>
<dbReference type="EMBL" id="CP043494">
    <property type="protein sequence ID" value="WNG52400.1"/>
    <property type="molecule type" value="Genomic_DNA"/>
</dbReference>
<organism evidence="1 2">
    <name type="scientific">Archangium minus</name>
    <dbReference type="NCBI Taxonomy" id="83450"/>
    <lineage>
        <taxon>Bacteria</taxon>
        <taxon>Pseudomonadati</taxon>
        <taxon>Myxococcota</taxon>
        <taxon>Myxococcia</taxon>
        <taxon>Myxococcales</taxon>
        <taxon>Cystobacterineae</taxon>
        <taxon>Archangiaceae</taxon>
        <taxon>Archangium</taxon>
    </lineage>
</organism>
<dbReference type="Proteomes" id="UP001611383">
    <property type="component" value="Chromosome"/>
</dbReference>
<keyword evidence="2" id="KW-1185">Reference proteome</keyword>
<dbReference type="Pfam" id="PF13384">
    <property type="entry name" value="HTH_23"/>
    <property type="match status" value="1"/>
</dbReference>
<dbReference type="InterPro" id="IPR036388">
    <property type="entry name" value="WH-like_DNA-bd_sf"/>
</dbReference>
<dbReference type="SUPFAM" id="SSF46689">
    <property type="entry name" value="Homeodomain-like"/>
    <property type="match status" value="1"/>
</dbReference>
<dbReference type="InterPro" id="IPR009057">
    <property type="entry name" value="Homeodomain-like_sf"/>
</dbReference>
<evidence type="ECO:0000313" key="2">
    <source>
        <dbReference type="Proteomes" id="UP001611383"/>
    </source>
</evidence>
<dbReference type="Gene3D" id="1.10.10.10">
    <property type="entry name" value="Winged helix-like DNA-binding domain superfamily/Winged helix DNA-binding domain"/>
    <property type="match status" value="1"/>
</dbReference>
<proteinExistence type="predicted"/>
<sequence>MEPLEVDEEGRARLRELGRAPTASWWVRDRVEMVLLAAEGWSAPRIAQHLEVSASTVRRVVRAFRQHGTDALERKLPGPPPDLQHQRRVQHALAALLEQPRTWTSSQLSQALAEHGLQLGPRQVRRYLNAMGASWRRTKMSLTHRQHADAVTHARRRLATLKKRPVRRG</sequence>